<protein>
    <recommendedName>
        <fullName evidence="4">Ankyrin repeat protein</fullName>
    </recommendedName>
</protein>
<dbReference type="Proteomes" id="UP000777438">
    <property type="component" value="Unassembled WGS sequence"/>
</dbReference>
<dbReference type="EMBL" id="JAGPYM010000011">
    <property type="protein sequence ID" value="KAH6889339.1"/>
    <property type="molecule type" value="Genomic_DNA"/>
</dbReference>
<accession>A0A9P8W4U7</accession>
<reference evidence="2 3" key="1">
    <citation type="journal article" date="2021" name="Nat. Commun.">
        <title>Genetic determinants of endophytism in the Arabidopsis root mycobiome.</title>
        <authorList>
            <person name="Mesny F."/>
            <person name="Miyauchi S."/>
            <person name="Thiergart T."/>
            <person name="Pickel B."/>
            <person name="Atanasova L."/>
            <person name="Karlsson M."/>
            <person name="Huettel B."/>
            <person name="Barry K.W."/>
            <person name="Haridas S."/>
            <person name="Chen C."/>
            <person name="Bauer D."/>
            <person name="Andreopoulos W."/>
            <person name="Pangilinan J."/>
            <person name="LaButti K."/>
            <person name="Riley R."/>
            <person name="Lipzen A."/>
            <person name="Clum A."/>
            <person name="Drula E."/>
            <person name="Henrissat B."/>
            <person name="Kohler A."/>
            <person name="Grigoriev I.V."/>
            <person name="Martin F.M."/>
            <person name="Hacquard S."/>
        </authorList>
    </citation>
    <scope>NUCLEOTIDE SEQUENCE [LARGE SCALE GENOMIC DNA]</scope>
    <source>
        <strain evidence="2 3">MPI-CAGE-CH-0241</strain>
    </source>
</reference>
<evidence type="ECO:0008006" key="4">
    <source>
        <dbReference type="Google" id="ProtNLM"/>
    </source>
</evidence>
<organism evidence="2 3">
    <name type="scientific">Thelonectria olida</name>
    <dbReference type="NCBI Taxonomy" id="1576542"/>
    <lineage>
        <taxon>Eukaryota</taxon>
        <taxon>Fungi</taxon>
        <taxon>Dikarya</taxon>
        <taxon>Ascomycota</taxon>
        <taxon>Pezizomycotina</taxon>
        <taxon>Sordariomycetes</taxon>
        <taxon>Hypocreomycetidae</taxon>
        <taxon>Hypocreales</taxon>
        <taxon>Nectriaceae</taxon>
        <taxon>Thelonectria</taxon>
    </lineage>
</organism>
<evidence type="ECO:0000313" key="3">
    <source>
        <dbReference type="Proteomes" id="UP000777438"/>
    </source>
</evidence>
<dbReference type="InterPro" id="IPR051616">
    <property type="entry name" value="Cul2-RING_E3_ligase_SR"/>
</dbReference>
<dbReference type="AlphaFoldDB" id="A0A9P8W4U7"/>
<gene>
    <name evidence="2" type="ORF">B0T10DRAFT_51403</name>
</gene>
<keyword evidence="3" id="KW-1185">Reference proteome</keyword>
<feature type="region of interest" description="Disordered" evidence="1">
    <location>
        <begin position="191"/>
        <end position="213"/>
    </location>
</feature>
<evidence type="ECO:0000256" key="1">
    <source>
        <dbReference type="SAM" id="MobiDB-lite"/>
    </source>
</evidence>
<dbReference type="SUPFAM" id="SSF48403">
    <property type="entry name" value="Ankyrin repeat"/>
    <property type="match status" value="1"/>
</dbReference>
<comment type="caution">
    <text evidence="2">The sequence shown here is derived from an EMBL/GenBank/DDBJ whole genome shotgun (WGS) entry which is preliminary data.</text>
</comment>
<sequence length="314" mass="34307">MVPPPRILLRQAIQENSTEKLSEAVRINKAKNSSDNGFLVSALTTCFRQGKADLVRHLLEQEHAPVGSIKPGDLTPREGEPSFSLPLLGLLIANGWDINSEDNPGAAGRKDKLIDLVCDREDVVQWLVEHGARIDHAQEYHEMMPRVVALLETCAVFGSVSTFKYLQQKGAKLGTRTLHRSAGEAAAIGADPALEDGGAGDANAEDGDGAANPVKRRRDRAEMLRYLVDEVKLDINALDTDIALHAWHWGPPISYAAGKPQGEAVVRWLLQKGADPTIKNLQSHSDAEEVARSLNCSKTAEVISRWKREHAGEQ</sequence>
<proteinExistence type="predicted"/>
<dbReference type="Gene3D" id="1.25.40.20">
    <property type="entry name" value="Ankyrin repeat-containing domain"/>
    <property type="match status" value="1"/>
</dbReference>
<dbReference type="InterPro" id="IPR036770">
    <property type="entry name" value="Ankyrin_rpt-contain_sf"/>
</dbReference>
<dbReference type="OrthoDB" id="426293at2759"/>
<dbReference type="PANTHER" id="PTHR46224">
    <property type="entry name" value="ANKYRIN REPEAT FAMILY PROTEIN"/>
    <property type="match status" value="1"/>
</dbReference>
<name>A0A9P8W4U7_9HYPO</name>
<evidence type="ECO:0000313" key="2">
    <source>
        <dbReference type="EMBL" id="KAH6889339.1"/>
    </source>
</evidence>